<sequence>MVTTYQDDLNSSGRRSGVDRRVLADPNYQGVERRVTKDRRTASRKRMHQRFRAKDLTFVKLSSEHEEDIGQLLDISKGGLSLRYFLNDEKPRNYKELGIFVSGGNFAIDKIPFKTVSDTQLANGSPFSMIILRRYGLQFDKLKPEQLSKLDHFLQNYTLD</sequence>
<evidence type="ECO:0000259" key="2">
    <source>
        <dbReference type="Pfam" id="PF07238"/>
    </source>
</evidence>
<comment type="caution">
    <text evidence="3">The sequence shown here is derived from an EMBL/GenBank/DDBJ whole genome shotgun (WGS) entry which is preliminary data.</text>
</comment>
<dbReference type="Proteomes" id="UP000603434">
    <property type="component" value="Unassembled WGS sequence"/>
</dbReference>
<evidence type="ECO:0000313" key="3">
    <source>
        <dbReference type="EMBL" id="MBC8361842.1"/>
    </source>
</evidence>
<feature type="compositionally biased region" description="Polar residues" evidence="1">
    <location>
        <begin position="1"/>
        <end position="10"/>
    </location>
</feature>
<dbReference type="EMBL" id="JACNJH010000155">
    <property type="protein sequence ID" value="MBC8361842.1"/>
    <property type="molecule type" value="Genomic_DNA"/>
</dbReference>
<name>A0A8J6NTA1_9BACT</name>
<feature type="domain" description="PilZ" evidence="2">
    <location>
        <begin position="45"/>
        <end position="154"/>
    </location>
</feature>
<reference evidence="3 4" key="1">
    <citation type="submission" date="2020-08" db="EMBL/GenBank/DDBJ databases">
        <title>Bridging the membrane lipid divide: bacteria of the FCB group superphylum have the potential to synthesize archaeal ether lipids.</title>
        <authorList>
            <person name="Villanueva L."/>
            <person name="Von Meijenfeldt F.A.B."/>
            <person name="Westbye A.B."/>
            <person name="Yadav S."/>
            <person name="Hopmans E.C."/>
            <person name="Dutilh B.E."/>
            <person name="Sinninghe Damste J.S."/>
        </authorList>
    </citation>
    <scope>NUCLEOTIDE SEQUENCE [LARGE SCALE GENOMIC DNA]</scope>
    <source>
        <strain evidence="3">NIOZ-UU30</strain>
    </source>
</reference>
<gene>
    <name evidence="3" type="ORF">H8E23_10630</name>
</gene>
<feature type="region of interest" description="Disordered" evidence="1">
    <location>
        <begin position="1"/>
        <end position="21"/>
    </location>
</feature>
<evidence type="ECO:0000313" key="4">
    <source>
        <dbReference type="Proteomes" id="UP000603434"/>
    </source>
</evidence>
<dbReference type="AlphaFoldDB" id="A0A8J6NTA1"/>
<evidence type="ECO:0000256" key="1">
    <source>
        <dbReference type="SAM" id="MobiDB-lite"/>
    </source>
</evidence>
<dbReference type="InterPro" id="IPR009875">
    <property type="entry name" value="PilZ_domain"/>
</dbReference>
<proteinExistence type="predicted"/>
<protein>
    <submittedName>
        <fullName evidence="3">PilZ domain-containing protein</fullName>
    </submittedName>
</protein>
<dbReference type="Pfam" id="PF07238">
    <property type="entry name" value="PilZ"/>
    <property type="match status" value="1"/>
</dbReference>
<dbReference type="Gene3D" id="2.40.10.220">
    <property type="entry name" value="predicted glycosyltransferase like domains"/>
    <property type="match status" value="1"/>
</dbReference>
<dbReference type="GO" id="GO:0035438">
    <property type="term" value="F:cyclic-di-GMP binding"/>
    <property type="evidence" value="ECO:0007669"/>
    <property type="project" value="InterPro"/>
</dbReference>
<accession>A0A8J6NTA1</accession>
<organism evidence="3 4">
    <name type="scientific">Candidatus Desulfatibia profunda</name>
    <dbReference type="NCBI Taxonomy" id="2841695"/>
    <lineage>
        <taxon>Bacteria</taxon>
        <taxon>Pseudomonadati</taxon>
        <taxon>Thermodesulfobacteriota</taxon>
        <taxon>Desulfobacteria</taxon>
        <taxon>Desulfobacterales</taxon>
        <taxon>Desulfobacterales incertae sedis</taxon>
        <taxon>Candidatus Desulfatibia</taxon>
    </lineage>
</organism>